<gene>
    <name evidence="4" type="ORF">EQU50_02610</name>
</gene>
<comment type="subcellular location">
    <subcellularLocation>
        <location evidence="2">Cytoplasm</location>
    </subcellularLocation>
</comment>
<dbReference type="PROSITE" id="PS51918">
    <property type="entry name" value="RADICAL_SAM"/>
    <property type="match status" value="1"/>
</dbReference>
<dbReference type="Pfam" id="PF06969">
    <property type="entry name" value="HemN_C"/>
    <property type="match status" value="1"/>
</dbReference>
<dbReference type="GO" id="GO:0046872">
    <property type="term" value="F:metal ion binding"/>
    <property type="evidence" value="ECO:0007669"/>
    <property type="project" value="UniProtKB-UniRule"/>
</dbReference>
<dbReference type="PANTHER" id="PTHR13932:SF5">
    <property type="entry name" value="RADICAL S-ADENOSYL METHIONINE DOMAIN-CONTAINING PROTEIN 1, MITOCHONDRIAL"/>
    <property type="match status" value="1"/>
</dbReference>
<dbReference type="GO" id="GO:0005737">
    <property type="term" value="C:cytoplasm"/>
    <property type="evidence" value="ECO:0007669"/>
    <property type="project" value="UniProtKB-SubCell"/>
</dbReference>
<evidence type="ECO:0000256" key="1">
    <source>
        <dbReference type="ARBA" id="ARBA00006100"/>
    </source>
</evidence>
<dbReference type="InterPro" id="IPR034505">
    <property type="entry name" value="Coproporphyrinogen-III_oxidase"/>
</dbReference>
<keyword evidence="2" id="KW-0349">Heme</keyword>
<dbReference type="SFLD" id="SFLDS00029">
    <property type="entry name" value="Radical_SAM"/>
    <property type="match status" value="1"/>
</dbReference>
<keyword evidence="2" id="KW-0408">Iron</keyword>
<evidence type="ECO:0000259" key="3">
    <source>
        <dbReference type="PROSITE" id="PS51918"/>
    </source>
</evidence>
<keyword evidence="2" id="KW-0949">S-adenosyl-L-methionine</keyword>
<dbReference type="GO" id="GO:0051539">
    <property type="term" value="F:4 iron, 4 sulfur cluster binding"/>
    <property type="evidence" value="ECO:0007669"/>
    <property type="project" value="UniProtKB-UniRule"/>
</dbReference>
<dbReference type="InterPro" id="IPR058240">
    <property type="entry name" value="rSAM_sf"/>
</dbReference>
<dbReference type="SFLD" id="SFLDG01065">
    <property type="entry name" value="anaerobic_coproporphyrinogen-I"/>
    <property type="match status" value="1"/>
</dbReference>
<dbReference type="Gene3D" id="3.80.30.20">
    <property type="entry name" value="tm_1862 like domain"/>
    <property type="match status" value="1"/>
</dbReference>
<evidence type="ECO:0000313" key="5">
    <source>
        <dbReference type="Proteomes" id="UP000293550"/>
    </source>
</evidence>
<comment type="caution">
    <text evidence="4">The sequence shown here is derived from an EMBL/GenBank/DDBJ whole genome shotgun (WGS) entry which is preliminary data.</text>
</comment>
<dbReference type="EMBL" id="SCFB01000004">
    <property type="protein sequence ID" value="RZI46692.1"/>
    <property type="molecule type" value="Genomic_DNA"/>
</dbReference>
<reference evidence="4 5" key="1">
    <citation type="submission" date="2018-10" db="EMBL/GenBank/DDBJ databases">
        <title>An updated phylogeny of the Alphaproteobacteria reveals that the parasitic Rickettsiales and Holosporales have independent origins.</title>
        <authorList>
            <person name="Munoz-Gomez S.A."/>
            <person name="Hess S."/>
            <person name="Burger G."/>
            <person name="Lang B.F."/>
            <person name="Susko E."/>
            <person name="Slamovits C.H."/>
            <person name="Roger A.J."/>
        </authorList>
    </citation>
    <scope>NUCLEOTIDE SEQUENCE [LARGE SCALE GENOMIC DNA]</scope>
    <source>
        <strain evidence="4">HOLO01</strain>
    </source>
</reference>
<dbReference type="OrthoDB" id="9808022at2"/>
<dbReference type="Proteomes" id="UP000293550">
    <property type="component" value="Unassembled WGS sequence"/>
</dbReference>
<feature type="domain" description="Radical SAM core" evidence="3">
    <location>
        <begin position="1"/>
        <end position="236"/>
    </location>
</feature>
<comment type="similarity">
    <text evidence="1">Belongs to the anaerobic coproporphyrinogen-III oxidase family. HemW subfamily.</text>
</comment>
<name>A0A4Q7DIX9_9PROT</name>
<keyword evidence="2" id="KW-0479">Metal-binding</keyword>
<dbReference type="NCBIfam" id="TIGR00539">
    <property type="entry name" value="hemN_rel"/>
    <property type="match status" value="1"/>
</dbReference>
<dbReference type="InterPro" id="IPR006638">
    <property type="entry name" value="Elp3/MiaA/NifB-like_rSAM"/>
</dbReference>
<protein>
    <recommendedName>
        <fullName evidence="2">Heme chaperone HemW</fullName>
    </recommendedName>
</protein>
<organism evidence="4 5">
    <name type="scientific">Candidatus Finniella inopinata</name>
    <dbReference type="NCBI Taxonomy" id="1696036"/>
    <lineage>
        <taxon>Bacteria</taxon>
        <taxon>Pseudomonadati</taxon>
        <taxon>Pseudomonadota</taxon>
        <taxon>Alphaproteobacteria</taxon>
        <taxon>Holosporales</taxon>
        <taxon>Candidatus Paracaedibacteraceae</taxon>
        <taxon>Candidatus Finniella</taxon>
    </lineage>
</organism>
<dbReference type="InterPro" id="IPR010723">
    <property type="entry name" value="HemN_C"/>
</dbReference>
<dbReference type="SUPFAM" id="SSF102114">
    <property type="entry name" value="Radical SAM enzymes"/>
    <property type="match status" value="1"/>
</dbReference>
<dbReference type="InterPro" id="IPR023404">
    <property type="entry name" value="rSAM_horseshoe"/>
</dbReference>
<dbReference type="Pfam" id="PF04055">
    <property type="entry name" value="Radical_SAM"/>
    <property type="match status" value="1"/>
</dbReference>
<dbReference type="GO" id="GO:0006779">
    <property type="term" value="P:porphyrin-containing compound biosynthetic process"/>
    <property type="evidence" value="ECO:0007669"/>
    <property type="project" value="InterPro"/>
</dbReference>
<dbReference type="SMART" id="SM00729">
    <property type="entry name" value="Elp3"/>
    <property type="match status" value="1"/>
</dbReference>
<dbReference type="SFLD" id="SFLDF00288">
    <property type="entry name" value="HemN-like__clustered_with_nucl"/>
    <property type="match status" value="1"/>
</dbReference>
<dbReference type="PANTHER" id="PTHR13932">
    <property type="entry name" value="COPROPORPHYRINIGEN III OXIDASE"/>
    <property type="match status" value="1"/>
</dbReference>
<keyword evidence="2" id="KW-0143">Chaperone</keyword>
<evidence type="ECO:0000313" key="4">
    <source>
        <dbReference type="EMBL" id="RZI46692.1"/>
    </source>
</evidence>
<dbReference type="AlphaFoldDB" id="A0A4Q7DIX9"/>
<keyword evidence="5" id="KW-1185">Reference proteome</keyword>
<dbReference type="GO" id="GO:0004109">
    <property type="term" value="F:coproporphyrinogen oxidase activity"/>
    <property type="evidence" value="ECO:0007669"/>
    <property type="project" value="InterPro"/>
</dbReference>
<dbReference type="InterPro" id="IPR007197">
    <property type="entry name" value="rSAM"/>
</dbReference>
<comment type="function">
    <text evidence="2">Probably acts as a heme chaperone, transferring heme to an unknown acceptor. Binds one molecule of heme per monomer, possibly covalently. Binds 1 [4Fe-4S] cluster. The cluster is coordinated with 3 cysteines and an exchangeable S-adenosyl-L-methionine.</text>
</comment>
<evidence type="ECO:0000256" key="2">
    <source>
        <dbReference type="RuleBase" id="RU364116"/>
    </source>
</evidence>
<keyword evidence="2" id="KW-0004">4Fe-4S</keyword>
<keyword evidence="2" id="KW-0963">Cytoplasm</keyword>
<dbReference type="InterPro" id="IPR004559">
    <property type="entry name" value="HemW-like"/>
</dbReference>
<dbReference type="CDD" id="cd01335">
    <property type="entry name" value="Radical_SAM"/>
    <property type="match status" value="1"/>
</dbReference>
<accession>A0A4Q7DIX9</accession>
<proteinExistence type="inferred from homology"/>
<dbReference type="SFLD" id="SFLDF00562">
    <property type="entry name" value="HemN-like__clustered_with_heat"/>
    <property type="match status" value="1"/>
</dbReference>
<sequence length="390" mass="43938">MKSLALYIHWPFCLSKCPYCDFNSHVRQHIDEQAWQEALLHELKRYAHLLQTWQQPRRLESIFFGGGTPSLMKPQTVETILNQALKLWPVTDNLEITLEANPNSVEVKAFQALNHAGVNRISIGIQALYDQDLKKLGRQHSAAESLAAIETACRTFNRVSFDLIYARPDQTVDDWQTELLQALSFGTEHLSLYQLTIEAGTAFATLHDRGDLVLPTNDTSADLYELTQSIMADHGRPAYEVSNHAKVGAECRHNKAYWRYQDYIGIGPGAHGRLSQGVTRKLATRQIKSPEGWIKSIKEQGHGDAEVVEVSLKDQLSEQLLMGLRLTQGIAVDDLVIPLQSALDNGLINKQRWDYLKDGGYLEVTDQFLKATPAGLQRLQSLLNYFLCIA</sequence>
<keyword evidence="2" id="KW-0411">Iron-sulfur</keyword>